<dbReference type="Pfam" id="PF00188">
    <property type="entry name" value="CAP"/>
    <property type="match status" value="1"/>
</dbReference>
<dbReference type="RefSeq" id="WP_344383761.1">
    <property type="nucleotide sequence ID" value="NZ_BAAATA010000016.1"/>
</dbReference>
<feature type="compositionally biased region" description="Low complexity" evidence="1">
    <location>
        <begin position="128"/>
        <end position="144"/>
    </location>
</feature>
<dbReference type="PANTHER" id="PTHR31157:SF1">
    <property type="entry name" value="SCP DOMAIN-CONTAINING PROTEIN"/>
    <property type="match status" value="1"/>
</dbReference>
<dbReference type="Proteomes" id="UP001501358">
    <property type="component" value="Unassembled WGS sequence"/>
</dbReference>
<feature type="compositionally biased region" description="Basic residues" evidence="1">
    <location>
        <begin position="18"/>
        <end position="28"/>
    </location>
</feature>
<dbReference type="SUPFAM" id="SSF55797">
    <property type="entry name" value="PR-1-like"/>
    <property type="match status" value="1"/>
</dbReference>
<evidence type="ECO:0000259" key="2">
    <source>
        <dbReference type="Pfam" id="PF00188"/>
    </source>
</evidence>
<dbReference type="InterPro" id="IPR035940">
    <property type="entry name" value="CAP_sf"/>
</dbReference>
<sequence>MGSHRRTAPVPEPAAAPRGRRAARRRGSPVRTGLLASSAALAAGAVGMASGLIPAPGGEPGFGHSLARQDSDAVAGADRSPSAPAAVAPSAPPDRGRGTPADRDDRRAPVPSPPASSPERPESRGPEKAAAPTRTARPAQEAPAPGTPGAQEASGQDDGVAGLRAAVLTLVNKERARAGCGPVAEDGALTRLAQGFSEDMALRNFFDHVDPDGDSPWDRAAEKGITHLGGENIARGQADAHAVMEAWMNSPGHRANILNCDFRTLGVGVETGSGGPWWTQNFGF</sequence>
<dbReference type="CDD" id="cd05379">
    <property type="entry name" value="CAP_bacterial"/>
    <property type="match status" value="1"/>
</dbReference>
<dbReference type="EMBL" id="BAAATA010000016">
    <property type="protein sequence ID" value="GAA2492567.1"/>
    <property type="molecule type" value="Genomic_DNA"/>
</dbReference>
<name>A0ABN3M2I2_9ACTN</name>
<feature type="compositionally biased region" description="Basic and acidic residues" evidence="1">
    <location>
        <begin position="94"/>
        <end position="108"/>
    </location>
</feature>
<feature type="domain" description="SCP" evidence="2">
    <location>
        <begin position="168"/>
        <end position="282"/>
    </location>
</feature>
<feature type="compositionally biased region" description="Low complexity" evidence="1">
    <location>
        <begin position="80"/>
        <end position="89"/>
    </location>
</feature>
<evidence type="ECO:0000313" key="3">
    <source>
        <dbReference type="EMBL" id="GAA2492567.1"/>
    </source>
</evidence>
<comment type="caution">
    <text evidence="3">The sequence shown here is derived from an EMBL/GenBank/DDBJ whole genome shotgun (WGS) entry which is preliminary data.</text>
</comment>
<gene>
    <name evidence="3" type="ORF">GCM10010406_30850</name>
</gene>
<feature type="region of interest" description="Disordered" evidence="1">
    <location>
        <begin position="1"/>
        <end position="31"/>
    </location>
</feature>
<dbReference type="PANTHER" id="PTHR31157">
    <property type="entry name" value="SCP DOMAIN-CONTAINING PROTEIN"/>
    <property type="match status" value="1"/>
</dbReference>
<keyword evidence="4" id="KW-1185">Reference proteome</keyword>
<accession>A0ABN3M2I2</accession>
<dbReference type="Gene3D" id="3.40.33.10">
    <property type="entry name" value="CAP"/>
    <property type="match status" value="1"/>
</dbReference>
<evidence type="ECO:0000313" key="4">
    <source>
        <dbReference type="Proteomes" id="UP001501358"/>
    </source>
</evidence>
<reference evidence="3 4" key="1">
    <citation type="journal article" date="2019" name="Int. J. Syst. Evol. Microbiol.">
        <title>The Global Catalogue of Microorganisms (GCM) 10K type strain sequencing project: providing services to taxonomists for standard genome sequencing and annotation.</title>
        <authorList>
            <consortium name="The Broad Institute Genomics Platform"/>
            <consortium name="The Broad Institute Genome Sequencing Center for Infectious Disease"/>
            <person name="Wu L."/>
            <person name="Ma J."/>
        </authorList>
    </citation>
    <scope>NUCLEOTIDE SEQUENCE [LARGE SCALE GENOMIC DNA]</scope>
    <source>
        <strain evidence="3 4">JCM 6307</strain>
    </source>
</reference>
<protein>
    <recommendedName>
        <fullName evidence="2">SCP domain-containing protein</fullName>
    </recommendedName>
</protein>
<dbReference type="InterPro" id="IPR014044">
    <property type="entry name" value="CAP_dom"/>
</dbReference>
<evidence type="ECO:0000256" key="1">
    <source>
        <dbReference type="SAM" id="MobiDB-lite"/>
    </source>
</evidence>
<feature type="region of interest" description="Disordered" evidence="1">
    <location>
        <begin position="49"/>
        <end position="157"/>
    </location>
</feature>
<organism evidence="3 4">
    <name type="scientific">Streptomyces thermolineatus</name>
    <dbReference type="NCBI Taxonomy" id="44033"/>
    <lineage>
        <taxon>Bacteria</taxon>
        <taxon>Bacillati</taxon>
        <taxon>Actinomycetota</taxon>
        <taxon>Actinomycetes</taxon>
        <taxon>Kitasatosporales</taxon>
        <taxon>Streptomycetaceae</taxon>
        <taxon>Streptomyces</taxon>
    </lineage>
</organism>
<proteinExistence type="predicted"/>